<reference evidence="2" key="1">
    <citation type="submission" date="2022-07" db="EMBL/GenBank/DDBJ databases">
        <title>Phylogenomic reconstructions and comparative analyses of Kickxellomycotina fungi.</title>
        <authorList>
            <person name="Reynolds N.K."/>
            <person name="Stajich J.E."/>
            <person name="Barry K."/>
            <person name="Grigoriev I.V."/>
            <person name="Crous P."/>
            <person name="Smith M.E."/>
        </authorList>
    </citation>
    <scope>NUCLEOTIDE SEQUENCE</scope>
    <source>
        <strain evidence="2">NBRC 100468</strain>
    </source>
</reference>
<organism evidence="2 3">
    <name type="scientific">Mycoemilia scoparia</name>
    <dbReference type="NCBI Taxonomy" id="417184"/>
    <lineage>
        <taxon>Eukaryota</taxon>
        <taxon>Fungi</taxon>
        <taxon>Fungi incertae sedis</taxon>
        <taxon>Zoopagomycota</taxon>
        <taxon>Kickxellomycotina</taxon>
        <taxon>Kickxellomycetes</taxon>
        <taxon>Kickxellales</taxon>
        <taxon>Kickxellaceae</taxon>
        <taxon>Mycoemilia</taxon>
    </lineage>
</organism>
<proteinExistence type="predicted"/>
<feature type="region of interest" description="Disordered" evidence="1">
    <location>
        <begin position="204"/>
        <end position="230"/>
    </location>
</feature>
<dbReference type="EMBL" id="JANBPU010000125">
    <property type="protein sequence ID" value="KAJ1915895.1"/>
    <property type="molecule type" value="Genomic_DNA"/>
</dbReference>
<feature type="region of interest" description="Disordered" evidence="1">
    <location>
        <begin position="168"/>
        <end position="190"/>
    </location>
</feature>
<evidence type="ECO:0000313" key="3">
    <source>
        <dbReference type="Proteomes" id="UP001150538"/>
    </source>
</evidence>
<accession>A0A9W7ZYI7</accession>
<name>A0A9W7ZYI7_9FUNG</name>
<comment type="caution">
    <text evidence="2">The sequence shown here is derived from an EMBL/GenBank/DDBJ whole genome shotgun (WGS) entry which is preliminary data.</text>
</comment>
<gene>
    <name evidence="2" type="ORF">H4219_004083</name>
</gene>
<evidence type="ECO:0000256" key="1">
    <source>
        <dbReference type="SAM" id="MobiDB-lite"/>
    </source>
</evidence>
<evidence type="ECO:0000313" key="2">
    <source>
        <dbReference type="EMBL" id="KAJ1915895.1"/>
    </source>
</evidence>
<sequence length="230" mass="25074">MTFAERHANVISKVPELQLPGLYIECPSYQGHSNDIKAFLTKLFDSEITDKELKAFSQKGHSNTMPSCQAVYALTPSVDHFLIAPANLKAFGHIIRHPILLNGKETKGNAPCPTSVCFQGIDYDFQLTLKYDTFFCQACLSADTCVCKCPDCSKASSVDLLALPTLQPTSATSPASPKEVPPVETHQTDNMEIKITDDIPSDAPETAAVQNHVLPKEDIKLLTTPTNTPP</sequence>
<protein>
    <submittedName>
        <fullName evidence="2">Uncharacterized protein</fullName>
    </submittedName>
</protein>
<keyword evidence="3" id="KW-1185">Reference proteome</keyword>
<dbReference type="Proteomes" id="UP001150538">
    <property type="component" value="Unassembled WGS sequence"/>
</dbReference>
<dbReference type="AlphaFoldDB" id="A0A9W7ZYI7"/>